<sequence length="179" mass="20208">MKEVEVERSWTQEEKCTKEEPQPQLSADPPLSASFTVEFSVKRSSSNAEGRIRVSCPLLSATLPLSVSLFSEHFVKRLGVNADVERHFRRPGPVSTDFYKLYIDMHDLKRYHLTKRGAGTFSSPLGGGFWMRKLQSTNSRGSEDHGVDVSNEVFIGCTKKKMIEKMSLDHMGLKRVENG</sequence>
<gene>
    <name evidence="2" type="ORF">V8G54_011841</name>
</gene>
<proteinExistence type="predicted"/>
<name>A0AAQ3NS25_VIGMU</name>
<reference evidence="2 3" key="1">
    <citation type="journal article" date="2023" name="Life. Sci Alliance">
        <title>Evolutionary insights into 3D genome organization and epigenetic landscape of Vigna mungo.</title>
        <authorList>
            <person name="Junaid A."/>
            <person name="Singh B."/>
            <person name="Bhatia S."/>
        </authorList>
    </citation>
    <scope>NUCLEOTIDE SEQUENCE [LARGE SCALE GENOMIC DNA]</scope>
    <source>
        <strain evidence="2">Urdbean</strain>
    </source>
</reference>
<dbReference type="AlphaFoldDB" id="A0AAQ3NS25"/>
<feature type="compositionally biased region" description="Basic and acidic residues" evidence="1">
    <location>
        <begin position="1"/>
        <end position="21"/>
    </location>
</feature>
<dbReference type="EMBL" id="CP144697">
    <property type="protein sequence ID" value="WVZ14275.1"/>
    <property type="molecule type" value="Genomic_DNA"/>
</dbReference>
<evidence type="ECO:0000256" key="1">
    <source>
        <dbReference type="SAM" id="MobiDB-lite"/>
    </source>
</evidence>
<protein>
    <submittedName>
        <fullName evidence="2">Uncharacterized protein</fullName>
    </submittedName>
</protein>
<accession>A0AAQ3NS25</accession>
<organism evidence="2 3">
    <name type="scientific">Vigna mungo</name>
    <name type="common">Black gram</name>
    <name type="synonym">Phaseolus mungo</name>
    <dbReference type="NCBI Taxonomy" id="3915"/>
    <lineage>
        <taxon>Eukaryota</taxon>
        <taxon>Viridiplantae</taxon>
        <taxon>Streptophyta</taxon>
        <taxon>Embryophyta</taxon>
        <taxon>Tracheophyta</taxon>
        <taxon>Spermatophyta</taxon>
        <taxon>Magnoliopsida</taxon>
        <taxon>eudicotyledons</taxon>
        <taxon>Gunneridae</taxon>
        <taxon>Pentapetalae</taxon>
        <taxon>rosids</taxon>
        <taxon>fabids</taxon>
        <taxon>Fabales</taxon>
        <taxon>Fabaceae</taxon>
        <taxon>Papilionoideae</taxon>
        <taxon>50 kb inversion clade</taxon>
        <taxon>NPAAA clade</taxon>
        <taxon>indigoferoid/millettioid clade</taxon>
        <taxon>Phaseoleae</taxon>
        <taxon>Vigna</taxon>
    </lineage>
</organism>
<evidence type="ECO:0000313" key="3">
    <source>
        <dbReference type="Proteomes" id="UP001374535"/>
    </source>
</evidence>
<feature type="region of interest" description="Disordered" evidence="1">
    <location>
        <begin position="1"/>
        <end position="30"/>
    </location>
</feature>
<dbReference type="Proteomes" id="UP001374535">
    <property type="component" value="Chromosome 4"/>
</dbReference>
<keyword evidence="3" id="KW-1185">Reference proteome</keyword>
<evidence type="ECO:0000313" key="2">
    <source>
        <dbReference type="EMBL" id="WVZ14275.1"/>
    </source>
</evidence>